<accession>X1N6Q3</accession>
<feature type="non-terminal residue" evidence="2">
    <location>
        <position position="266"/>
    </location>
</feature>
<dbReference type="Pfam" id="PF01408">
    <property type="entry name" value="GFO_IDH_MocA"/>
    <property type="match status" value="1"/>
</dbReference>
<evidence type="ECO:0000259" key="1">
    <source>
        <dbReference type="Pfam" id="PF01408"/>
    </source>
</evidence>
<organism evidence="2">
    <name type="scientific">marine sediment metagenome</name>
    <dbReference type="NCBI Taxonomy" id="412755"/>
    <lineage>
        <taxon>unclassified sequences</taxon>
        <taxon>metagenomes</taxon>
        <taxon>ecological metagenomes</taxon>
    </lineage>
</organism>
<dbReference type="SUPFAM" id="SSF55347">
    <property type="entry name" value="Glyceraldehyde-3-phosphate dehydrogenase-like, C-terminal domain"/>
    <property type="match status" value="1"/>
</dbReference>
<feature type="non-terminal residue" evidence="2">
    <location>
        <position position="1"/>
    </location>
</feature>
<dbReference type="InterPro" id="IPR036291">
    <property type="entry name" value="NAD(P)-bd_dom_sf"/>
</dbReference>
<dbReference type="Gene3D" id="3.40.50.720">
    <property type="entry name" value="NAD(P)-binding Rossmann-like Domain"/>
    <property type="match status" value="1"/>
</dbReference>
<dbReference type="PANTHER" id="PTHR43818">
    <property type="entry name" value="BCDNA.GH03377"/>
    <property type="match status" value="1"/>
</dbReference>
<dbReference type="InterPro" id="IPR050463">
    <property type="entry name" value="Gfo/Idh/MocA_oxidrdct_glycsds"/>
</dbReference>
<dbReference type="SUPFAM" id="SSF51735">
    <property type="entry name" value="NAD(P)-binding Rossmann-fold domains"/>
    <property type="match status" value="1"/>
</dbReference>
<dbReference type="PANTHER" id="PTHR43818:SF5">
    <property type="entry name" value="OXIDOREDUCTASE FAMILY PROTEIN"/>
    <property type="match status" value="1"/>
</dbReference>
<dbReference type="InterPro" id="IPR000683">
    <property type="entry name" value="Gfo/Idh/MocA-like_OxRdtase_N"/>
</dbReference>
<gene>
    <name evidence="2" type="ORF">S06H3_40716</name>
</gene>
<sequence>IESSDVVLIANAAKFHPLHAMTAIRAGKHVFVEKPHGIDPAGIKLMQRASELAKQKRLCLVSGLQSRYHEGYAETVQRIHDGAIGDVVTIEENFLRAPYVVINRKPGLTELQWQCSTQYHFRWLSGDDVPQSLVHNLDRSSWVMHNKVPVKCHGLGGRSSMTEPIYGDVFDHHSVVYEFESGVRIYAFCRTTTGCHNDSSSVVLGSKGKADITRYRIWGETNWRWQGRCNPYQREHDVLFAAIRSGSPVNNGDYMARSTMVGVMGQ</sequence>
<dbReference type="Gene3D" id="3.30.360.10">
    <property type="entry name" value="Dihydrodipicolinate Reductase, domain 2"/>
    <property type="match status" value="1"/>
</dbReference>
<comment type="caution">
    <text evidence="2">The sequence shown here is derived from an EMBL/GenBank/DDBJ whole genome shotgun (WGS) entry which is preliminary data.</text>
</comment>
<name>X1N6Q3_9ZZZZ</name>
<dbReference type="EMBL" id="BARV01025013">
    <property type="protein sequence ID" value="GAI39697.1"/>
    <property type="molecule type" value="Genomic_DNA"/>
</dbReference>
<feature type="domain" description="Gfo/Idh/MocA-like oxidoreductase N-terminal" evidence="1">
    <location>
        <begin position="4"/>
        <end position="51"/>
    </location>
</feature>
<reference evidence="2" key="1">
    <citation type="journal article" date="2014" name="Front. Microbiol.">
        <title>High frequency of phylogenetically diverse reductive dehalogenase-homologous genes in deep subseafloor sedimentary metagenomes.</title>
        <authorList>
            <person name="Kawai M."/>
            <person name="Futagami T."/>
            <person name="Toyoda A."/>
            <person name="Takaki Y."/>
            <person name="Nishi S."/>
            <person name="Hori S."/>
            <person name="Arai W."/>
            <person name="Tsubouchi T."/>
            <person name="Morono Y."/>
            <person name="Uchiyama I."/>
            <person name="Ito T."/>
            <person name="Fujiyama A."/>
            <person name="Inagaki F."/>
            <person name="Takami H."/>
        </authorList>
    </citation>
    <scope>NUCLEOTIDE SEQUENCE</scope>
    <source>
        <strain evidence="2">Expedition CK06-06</strain>
    </source>
</reference>
<evidence type="ECO:0000313" key="2">
    <source>
        <dbReference type="EMBL" id="GAI39697.1"/>
    </source>
</evidence>
<proteinExistence type="predicted"/>
<dbReference type="GO" id="GO:0000166">
    <property type="term" value="F:nucleotide binding"/>
    <property type="evidence" value="ECO:0007669"/>
    <property type="project" value="InterPro"/>
</dbReference>
<protein>
    <recommendedName>
        <fullName evidence="1">Gfo/Idh/MocA-like oxidoreductase N-terminal domain-containing protein</fullName>
    </recommendedName>
</protein>
<dbReference type="AlphaFoldDB" id="X1N6Q3"/>